<gene>
    <name evidence="3" type="ORF">BJ212DRAFT_1343076</name>
</gene>
<dbReference type="GeneID" id="64629228"/>
<reference evidence="3" key="1">
    <citation type="journal article" date="2020" name="New Phytol.">
        <title>Comparative genomics reveals dynamic genome evolution in host specialist ectomycorrhizal fungi.</title>
        <authorList>
            <person name="Lofgren L.A."/>
            <person name="Nguyen N.H."/>
            <person name="Vilgalys R."/>
            <person name="Ruytinx J."/>
            <person name="Liao H.L."/>
            <person name="Branco S."/>
            <person name="Kuo A."/>
            <person name="LaButti K."/>
            <person name="Lipzen A."/>
            <person name="Andreopoulos W."/>
            <person name="Pangilinan J."/>
            <person name="Riley R."/>
            <person name="Hundley H."/>
            <person name="Na H."/>
            <person name="Barry K."/>
            <person name="Grigoriev I.V."/>
            <person name="Stajich J.E."/>
            <person name="Kennedy P.G."/>
        </authorList>
    </citation>
    <scope>NUCLEOTIDE SEQUENCE</scope>
    <source>
        <strain evidence="3">MN1</strain>
    </source>
</reference>
<feature type="signal peptide" evidence="2">
    <location>
        <begin position="1"/>
        <end position="24"/>
    </location>
</feature>
<dbReference type="PROSITE" id="PS51257">
    <property type="entry name" value="PROKAR_LIPOPROTEIN"/>
    <property type="match status" value="1"/>
</dbReference>
<protein>
    <submittedName>
        <fullName evidence="3">Uncharacterized protein</fullName>
    </submittedName>
</protein>
<feature type="chain" id="PRO_5040417910" evidence="2">
    <location>
        <begin position="25"/>
        <end position="75"/>
    </location>
</feature>
<dbReference type="RefSeq" id="XP_041195326.1">
    <property type="nucleotide sequence ID" value="XM_041335211.1"/>
</dbReference>
<keyword evidence="1" id="KW-0472">Membrane</keyword>
<evidence type="ECO:0000256" key="1">
    <source>
        <dbReference type="SAM" id="Phobius"/>
    </source>
</evidence>
<feature type="transmembrane region" description="Helical" evidence="1">
    <location>
        <begin position="52"/>
        <end position="74"/>
    </location>
</feature>
<accession>A0A9P7JFX1</accession>
<keyword evidence="1" id="KW-1133">Transmembrane helix</keyword>
<dbReference type="Proteomes" id="UP000807769">
    <property type="component" value="Unassembled WGS sequence"/>
</dbReference>
<organism evidence="3 4">
    <name type="scientific">Suillus subaureus</name>
    <dbReference type="NCBI Taxonomy" id="48587"/>
    <lineage>
        <taxon>Eukaryota</taxon>
        <taxon>Fungi</taxon>
        <taxon>Dikarya</taxon>
        <taxon>Basidiomycota</taxon>
        <taxon>Agaricomycotina</taxon>
        <taxon>Agaricomycetes</taxon>
        <taxon>Agaricomycetidae</taxon>
        <taxon>Boletales</taxon>
        <taxon>Suillineae</taxon>
        <taxon>Suillaceae</taxon>
        <taxon>Suillus</taxon>
    </lineage>
</organism>
<comment type="caution">
    <text evidence="3">The sequence shown here is derived from an EMBL/GenBank/DDBJ whole genome shotgun (WGS) entry which is preliminary data.</text>
</comment>
<evidence type="ECO:0000256" key="2">
    <source>
        <dbReference type="SAM" id="SignalP"/>
    </source>
</evidence>
<keyword evidence="1" id="KW-0812">Transmembrane</keyword>
<keyword evidence="2" id="KW-0732">Signal</keyword>
<evidence type="ECO:0000313" key="3">
    <source>
        <dbReference type="EMBL" id="KAG1819791.1"/>
    </source>
</evidence>
<keyword evidence="4" id="KW-1185">Reference proteome</keyword>
<dbReference type="EMBL" id="JABBWG010000009">
    <property type="protein sequence ID" value="KAG1819791.1"/>
    <property type="molecule type" value="Genomic_DNA"/>
</dbReference>
<proteinExistence type="predicted"/>
<sequence length="75" mass="8480">MALKERTTLFVLSILFYLCSNASCGCSILINRLRFPQSPAVLSMAKISTSSYLMYQVPFTFFPTFAFPVAFFFVS</sequence>
<evidence type="ECO:0000313" key="4">
    <source>
        <dbReference type="Proteomes" id="UP000807769"/>
    </source>
</evidence>
<name>A0A9P7JFX1_9AGAM</name>
<dbReference type="AlphaFoldDB" id="A0A9P7JFX1"/>